<dbReference type="OrthoDB" id="439808at2759"/>
<evidence type="ECO:0000313" key="3">
    <source>
        <dbReference type="Proteomes" id="UP000693970"/>
    </source>
</evidence>
<accession>A0A9K3LKB8</accession>
<proteinExistence type="predicted"/>
<reference evidence="2" key="1">
    <citation type="journal article" date="2021" name="Sci. Rep.">
        <title>Diploid genomic architecture of Nitzschia inconspicua, an elite biomass production diatom.</title>
        <authorList>
            <person name="Oliver A."/>
            <person name="Podell S."/>
            <person name="Pinowska A."/>
            <person name="Traller J.C."/>
            <person name="Smith S.R."/>
            <person name="McClure R."/>
            <person name="Beliaev A."/>
            <person name="Bohutskyi P."/>
            <person name="Hill E.A."/>
            <person name="Rabines A."/>
            <person name="Zheng H."/>
            <person name="Allen L.Z."/>
            <person name="Kuo A."/>
            <person name="Grigoriev I.V."/>
            <person name="Allen A.E."/>
            <person name="Hazlebeck D."/>
            <person name="Allen E.E."/>
        </authorList>
    </citation>
    <scope>NUCLEOTIDE SEQUENCE</scope>
    <source>
        <strain evidence="2">Hildebrandi</strain>
    </source>
</reference>
<feature type="region of interest" description="Disordered" evidence="1">
    <location>
        <begin position="270"/>
        <end position="290"/>
    </location>
</feature>
<reference evidence="2" key="2">
    <citation type="submission" date="2021-04" db="EMBL/GenBank/DDBJ databases">
        <authorList>
            <person name="Podell S."/>
        </authorList>
    </citation>
    <scope>NUCLEOTIDE SEQUENCE</scope>
    <source>
        <strain evidence="2">Hildebrandi</strain>
    </source>
</reference>
<name>A0A9K3LKB8_9STRA</name>
<sequence>MKRLLGAFLAVFEMKYASFSWCSALTRTQFFHLHQTKERTFQISSPTALLAKTSSAKKKQQRMGDFWEAPMEGIWRPDVNDVERISFGKPSKKKGTGSRGVPHRLNLDERFLFDKARRKGFLEVEGSGWRAQRRDAPLLNTYRSLCDARGQASIVLHKGNTGIDELVVDISPLRNPRTFHQVAKICVQQQEGGEIVFDGSALDDDKSDEEDLSLTLSIVDQNVTSPWETRPIYQLPPYCISWELPRSDAKVLGKKMAKLFDTMEENAAPSKKPIGVKPGKGRRHGGYGIG</sequence>
<evidence type="ECO:0000313" key="2">
    <source>
        <dbReference type="EMBL" id="KAG7363399.1"/>
    </source>
</evidence>
<feature type="compositionally biased region" description="Basic residues" evidence="1">
    <location>
        <begin position="279"/>
        <end position="290"/>
    </location>
</feature>
<dbReference type="EMBL" id="JAGRRH010000010">
    <property type="protein sequence ID" value="KAG7363399.1"/>
    <property type="molecule type" value="Genomic_DNA"/>
</dbReference>
<gene>
    <name evidence="2" type="ORF">IV203_026759</name>
</gene>
<dbReference type="AlphaFoldDB" id="A0A9K3LKB8"/>
<evidence type="ECO:0000256" key="1">
    <source>
        <dbReference type="SAM" id="MobiDB-lite"/>
    </source>
</evidence>
<protein>
    <submittedName>
        <fullName evidence="2">Uncharacterized protein</fullName>
    </submittedName>
</protein>
<dbReference type="Proteomes" id="UP000693970">
    <property type="component" value="Unassembled WGS sequence"/>
</dbReference>
<comment type="caution">
    <text evidence="2">The sequence shown here is derived from an EMBL/GenBank/DDBJ whole genome shotgun (WGS) entry which is preliminary data.</text>
</comment>
<keyword evidence="3" id="KW-1185">Reference proteome</keyword>
<organism evidence="2 3">
    <name type="scientific">Nitzschia inconspicua</name>
    <dbReference type="NCBI Taxonomy" id="303405"/>
    <lineage>
        <taxon>Eukaryota</taxon>
        <taxon>Sar</taxon>
        <taxon>Stramenopiles</taxon>
        <taxon>Ochrophyta</taxon>
        <taxon>Bacillariophyta</taxon>
        <taxon>Bacillariophyceae</taxon>
        <taxon>Bacillariophycidae</taxon>
        <taxon>Bacillariales</taxon>
        <taxon>Bacillariaceae</taxon>
        <taxon>Nitzschia</taxon>
    </lineage>
</organism>